<keyword evidence="5" id="KW-1185">Reference proteome</keyword>
<dbReference type="EMBL" id="JABFOQ010000021">
    <property type="protein sequence ID" value="NOJ76016.1"/>
    <property type="molecule type" value="Genomic_DNA"/>
</dbReference>
<evidence type="ECO:0000313" key="5">
    <source>
        <dbReference type="Proteomes" id="UP000580344"/>
    </source>
</evidence>
<name>A0ABX1WMW0_9FLAO</name>
<dbReference type="InterPro" id="IPR002201">
    <property type="entry name" value="Glyco_trans_9"/>
</dbReference>
<accession>A0ABX1WMW0</accession>
<dbReference type="CDD" id="cd03789">
    <property type="entry name" value="GT9_LPS_heptosyltransferase"/>
    <property type="match status" value="1"/>
</dbReference>
<dbReference type="CDD" id="cd02511">
    <property type="entry name" value="Beta4Glucosyltransferase"/>
    <property type="match status" value="1"/>
</dbReference>
<evidence type="ECO:0000259" key="3">
    <source>
        <dbReference type="Pfam" id="PF00535"/>
    </source>
</evidence>
<keyword evidence="2" id="KW-0808">Transferase</keyword>
<evidence type="ECO:0000313" key="4">
    <source>
        <dbReference type="EMBL" id="NOJ76016.1"/>
    </source>
</evidence>
<feature type="domain" description="Glycosyltransferase 2-like" evidence="3">
    <location>
        <begin position="384"/>
        <end position="543"/>
    </location>
</feature>
<comment type="caution">
    <text evidence="4">The sequence shown here is derived from an EMBL/GenBank/DDBJ whole genome shotgun (WGS) entry which is preliminary data.</text>
</comment>
<dbReference type="InterPro" id="IPR001173">
    <property type="entry name" value="Glyco_trans_2-like"/>
</dbReference>
<gene>
    <name evidence="4" type="ORF">HMH06_09280</name>
</gene>
<dbReference type="PANTHER" id="PTHR30160">
    <property type="entry name" value="TETRAACYLDISACCHARIDE 4'-KINASE-RELATED"/>
    <property type="match status" value="1"/>
</dbReference>
<evidence type="ECO:0000256" key="1">
    <source>
        <dbReference type="ARBA" id="ARBA00022676"/>
    </source>
</evidence>
<organism evidence="4 5">
    <name type="scientific">Empedobacter stercoris</name>
    <dbReference type="NCBI Taxonomy" id="1628248"/>
    <lineage>
        <taxon>Bacteria</taxon>
        <taxon>Pseudomonadati</taxon>
        <taxon>Bacteroidota</taxon>
        <taxon>Flavobacteriia</taxon>
        <taxon>Flavobacteriales</taxon>
        <taxon>Weeksellaceae</taxon>
        <taxon>Empedobacter</taxon>
    </lineage>
</organism>
<dbReference type="InterPro" id="IPR029044">
    <property type="entry name" value="Nucleotide-diphossugar_trans"/>
</dbReference>
<dbReference type="Proteomes" id="UP000580344">
    <property type="component" value="Unassembled WGS sequence"/>
</dbReference>
<proteinExistence type="predicted"/>
<dbReference type="SUPFAM" id="SSF53448">
    <property type="entry name" value="Nucleotide-diphospho-sugar transferases"/>
    <property type="match status" value="1"/>
</dbReference>
<reference evidence="4 5" key="1">
    <citation type="submission" date="2020-05" db="EMBL/GenBank/DDBJ databases">
        <title>Tigecycline resistant gene in Empedobacter stercoris.</title>
        <authorList>
            <person name="Chen Y."/>
            <person name="Cheng Y."/>
            <person name="Zhou K."/>
        </authorList>
    </citation>
    <scope>NUCLEOTIDE SEQUENCE [LARGE SCALE GENOMIC DNA]</scope>
    <source>
        <strain evidence="4 5">ES202</strain>
    </source>
</reference>
<dbReference type="PANTHER" id="PTHR30160:SF7">
    <property type="entry name" value="ADP-HEPTOSE--LPS HEPTOSYLTRANSFERASE 2"/>
    <property type="match status" value="1"/>
</dbReference>
<dbReference type="Pfam" id="PF00535">
    <property type="entry name" value="Glycos_transf_2"/>
    <property type="match status" value="1"/>
</dbReference>
<dbReference type="Pfam" id="PF01075">
    <property type="entry name" value="Glyco_transf_9"/>
    <property type="match status" value="1"/>
</dbReference>
<protein>
    <submittedName>
        <fullName evidence="4">Glycosyltransferase</fullName>
    </submittedName>
</protein>
<dbReference type="Gene3D" id="3.90.550.10">
    <property type="entry name" value="Spore Coat Polysaccharide Biosynthesis Protein SpsA, Chain A"/>
    <property type="match status" value="1"/>
</dbReference>
<sequence>MKVLIIQHKMIGDVLITSLLCENIKKAYPHATIDYLINSNTLPVLENNPYIDHKIIFDEKENKGLKKLIRFSKKINQNKYDVVIDAYSKLQSWINVFINNAPKKISYKKPGRTFLYTDNVVKHNEPKSYLGLAIEHRLSLLKPLGIETPLATAPTLYLTEAEIQNAKSLFLKHGVDSSRKTMMISLLGSDPSKTFPLNKMAKMVDFIGQHFNVNLLFNYFPKQIDQAKEVYNQLSKETQSKVYFELLGNDLREFIAITNQCDLIVGNDGGAINMTKAVGKKSFIIFSPWIDKNVWATFEDGINHTSVHLKDYFPEKFADLNNRRIKKRVDEFYSFFDFELFKDKLQKFLDQNEIERQFKSDKSVELETQKDYSIESMSTKITALLITYNEEKNIQRYLNHVGQYADEIIIVDSYSTDKTEEIALQNPKVKFVKRKFDNFTSQRNYSISLANNEWVTFFDADEGIPSELIKEMVSTIKNQPKFDAYYVYRKFFFRNKHIKYSGMQNDKVIRLFRKSKSQYKSERMVHEIIECQGNVGYFKNKLDHFTYDNEKEYLVKLNSYSRLRAQELRKKELKPNFFHYKIKPAYRFFNYFVMRTGFLDGTSGYKIAKLHAISVANRYKYLDEIYRNEKL</sequence>
<dbReference type="Gene3D" id="3.40.50.2000">
    <property type="entry name" value="Glycogen Phosphorylase B"/>
    <property type="match status" value="2"/>
</dbReference>
<keyword evidence="1" id="KW-0328">Glycosyltransferase</keyword>
<dbReference type="RefSeq" id="WP_171623312.1">
    <property type="nucleotide sequence ID" value="NZ_CP053698.1"/>
</dbReference>
<dbReference type="SUPFAM" id="SSF53756">
    <property type="entry name" value="UDP-Glycosyltransferase/glycogen phosphorylase"/>
    <property type="match status" value="1"/>
</dbReference>
<evidence type="ECO:0000256" key="2">
    <source>
        <dbReference type="ARBA" id="ARBA00022679"/>
    </source>
</evidence>
<dbReference type="InterPro" id="IPR051199">
    <property type="entry name" value="LPS_LOS_Heptosyltrfase"/>
</dbReference>